<dbReference type="Proteomes" id="UP000650467">
    <property type="component" value="Unassembled WGS sequence"/>
</dbReference>
<evidence type="ECO:0000313" key="2">
    <source>
        <dbReference type="EMBL" id="KAG2433283.1"/>
    </source>
</evidence>
<keyword evidence="3" id="KW-1185">Reference proteome</keyword>
<name>A0A835SUF3_CHLIN</name>
<feature type="compositionally biased region" description="Polar residues" evidence="1">
    <location>
        <begin position="110"/>
        <end position="120"/>
    </location>
</feature>
<feature type="region of interest" description="Disordered" evidence="1">
    <location>
        <begin position="472"/>
        <end position="491"/>
    </location>
</feature>
<feature type="compositionally biased region" description="Gly residues" evidence="1">
    <location>
        <begin position="654"/>
        <end position="665"/>
    </location>
</feature>
<feature type="region of interest" description="Disordered" evidence="1">
    <location>
        <begin position="362"/>
        <end position="389"/>
    </location>
</feature>
<gene>
    <name evidence="2" type="ORF">HXX76_008350</name>
</gene>
<reference evidence="2" key="1">
    <citation type="journal article" date="2020" name="bioRxiv">
        <title>Comparative genomics of Chlamydomonas.</title>
        <authorList>
            <person name="Craig R.J."/>
            <person name="Hasan A.R."/>
            <person name="Ness R.W."/>
            <person name="Keightley P.D."/>
        </authorList>
    </citation>
    <scope>NUCLEOTIDE SEQUENCE</scope>
    <source>
        <strain evidence="2">SAG 7.73</strain>
    </source>
</reference>
<dbReference type="AlphaFoldDB" id="A0A835SUF3"/>
<feature type="compositionally biased region" description="Low complexity" evidence="1">
    <location>
        <begin position="550"/>
        <end position="562"/>
    </location>
</feature>
<protein>
    <submittedName>
        <fullName evidence="2">Uncharacterized protein</fullName>
    </submittedName>
</protein>
<organism evidence="2 3">
    <name type="scientific">Chlamydomonas incerta</name>
    <dbReference type="NCBI Taxonomy" id="51695"/>
    <lineage>
        <taxon>Eukaryota</taxon>
        <taxon>Viridiplantae</taxon>
        <taxon>Chlorophyta</taxon>
        <taxon>core chlorophytes</taxon>
        <taxon>Chlorophyceae</taxon>
        <taxon>CS clade</taxon>
        <taxon>Chlamydomonadales</taxon>
        <taxon>Chlamydomonadaceae</taxon>
        <taxon>Chlamydomonas</taxon>
    </lineage>
</organism>
<dbReference type="EMBL" id="JAEHOC010000019">
    <property type="protein sequence ID" value="KAG2433283.1"/>
    <property type="molecule type" value="Genomic_DNA"/>
</dbReference>
<evidence type="ECO:0000313" key="3">
    <source>
        <dbReference type="Proteomes" id="UP000650467"/>
    </source>
</evidence>
<feature type="region of interest" description="Disordered" evidence="1">
    <location>
        <begin position="536"/>
        <end position="562"/>
    </location>
</feature>
<feature type="compositionally biased region" description="Pro residues" evidence="1">
    <location>
        <begin position="23"/>
        <end position="33"/>
    </location>
</feature>
<feature type="compositionally biased region" description="Low complexity" evidence="1">
    <location>
        <begin position="424"/>
        <end position="438"/>
    </location>
</feature>
<evidence type="ECO:0000256" key="1">
    <source>
        <dbReference type="SAM" id="MobiDB-lite"/>
    </source>
</evidence>
<proteinExistence type="predicted"/>
<accession>A0A835SUF3</accession>
<feature type="region of interest" description="Disordered" evidence="1">
    <location>
        <begin position="1"/>
        <end position="146"/>
    </location>
</feature>
<feature type="region of interest" description="Disordered" evidence="1">
    <location>
        <begin position="653"/>
        <end position="717"/>
    </location>
</feature>
<feature type="region of interest" description="Disordered" evidence="1">
    <location>
        <begin position="424"/>
        <end position="450"/>
    </location>
</feature>
<feature type="compositionally biased region" description="Gly residues" evidence="1">
    <location>
        <begin position="536"/>
        <end position="549"/>
    </location>
</feature>
<dbReference type="OrthoDB" id="562545at2759"/>
<comment type="caution">
    <text evidence="2">The sequence shown here is derived from an EMBL/GenBank/DDBJ whole genome shotgun (WGS) entry which is preliminary data.</text>
</comment>
<sequence>MLGVFSPRNAPGAASNAMYAFPPDSPADSPQPSPRFHTPEHEEDAAVGVSVRRLQLGGQAEPSTAPAELGRSASHQVDADDEADGVALTHTATVASGPSSGGAAHIGSQPRLSPFQSGRQSRGAVAGDLGSTAAAHAAGSPSGRVTQPVYSDALRQQQLRRTPASSASVGGAPAAAAAAGEAAAAEVFRSSRPLFSFLQSGYGALAAEATEASSSDAAGFGAVAGAAMVDGGLQPALGSRGGFSRASAGGMNGYAGDDAAGPHSADVLLASASNTADGSGLDASAAAAISARSTLGGVRSHNSLTPTISQRPSSRCGGATFHSIASDGHIYGGVGGGGGAGGGVEPYPLPASPQMRRFLRPTCHSSDGTLADFVHSPAPPPQSTPAALPAQAAAGSASVGGGSYRLARIAAAAAGAAAVADGSAAVDSGNDSGAADAAHPPQRPQHHLNRQSLTRPAALSLPQVQLAPSDVSWPAGLSPSPPPMLQSPSAGVQRGLAAAAAGYGTPVCSSPKSRQQDAARYGGWCGSASAGVGVGGGDGVPTPSSGGGATPSATPAGGAGAAVPSPRGYGGIIFLYDGLCGEGQLGNGADAGQGDDWQGATPSLAAASAVAGSPRASYSGGGGGSRFGGGLAGTSSEKLIRLPASVLIASASNGGAGSSTGGGTSGEDVARSLSGSSGRQLLPSSSMGLPTSGPARSRLARTEQRRSRPAAPTVPSLAAAGAATVPLLGHESAPAPLLLPNVSVGAPAGAGSAAAAAAAPGSRLAVAEAVMGALQPELQPRLGQRLGG</sequence>
<feature type="compositionally biased region" description="Low complexity" evidence="1">
    <location>
        <begin position="671"/>
        <end position="686"/>
    </location>
</feature>